<dbReference type="Proteomes" id="UP000322139">
    <property type="component" value="Unassembled WGS sequence"/>
</dbReference>
<feature type="domain" description="NERD" evidence="1">
    <location>
        <begin position="37"/>
        <end position="147"/>
    </location>
</feature>
<evidence type="ECO:0000313" key="2">
    <source>
        <dbReference type="EMBL" id="TYS41908.1"/>
    </source>
</evidence>
<sequence>MIVKTRTEPRELRLFRALNSRMDLSTKDETYYSNLEKGYQGELQFDEWLFSAAEGGLILNDLLLEMNNTLFQIDSVLITAYIVYLFEVKNFEGDFVAEGDQWFTASKTEIKNPLLQLKRNEQLFRRLLQELGCKTKIQSHLIFINPEFQLYQAPLNLPAVFHPQLNRFAVPLKKDTSLKLSSAHTKLADRLAAAHLDKTPFSSVPEYGWEGLRKGIVCRGCGVMYEDFDGKSLKCKHCGGKESHTAAIMRAAEEYKLLFPDRKLTTNGIYEWCGVIKNRKTIRKALTGTYDRLGSSKSSYFVDRS</sequence>
<dbReference type="RefSeq" id="WP_148976964.1">
    <property type="nucleotide sequence ID" value="NZ_VTER01000017.1"/>
</dbReference>
<name>A0A5D4QWR9_9BACI</name>
<dbReference type="EMBL" id="VTER01000017">
    <property type="protein sequence ID" value="TYS41908.1"/>
    <property type="molecule type" value="Genomic_DNA"/>
</dbReference>
<dbReference type="InterPro" id="IPR011528">
    <property type="entry name" value="NERD"/>
</dbReference>
<proteinExistence type="predicted"/>
<accession>A0A5D4QWR9</accession>
<gene>
    <name evidence="2" type="ORF">FZD51_23610</name>
</gene>
<protein>
    <submittedName>
        <fullName evidence="2">NERD domain-containing protein</fullName>
    </submittedName>
</protein>
<dbReference type="AlphaFoldDB" id="A0A5D4QWR9"/>
<dbReference type="Pfam" id="PF08378">
    <property type="entry name" value="NERD"/>
    <property type="match status" value="1"/>
</dbReference>
<evidence type="ECO:0000259" key="1">
    <source>
        <dbReference type="PROSITE" id="PS50965"/>
    </source>
</evidence>
<organism evidence="2 3">
    <name type="scientific">Bacillus infantis</name>
    <dbReference type="NCBI Taxonomy" id="324767"/>
    <lineage>
        <taxon>Bacteria</taxon>
        <taxon>Bacillati</taxon>
        <taxon>Bacillota</taxon>
        <taxon>Bacilli</taxon>
        <taxon>Bacillales</taxon>
        <taxon>Bacillaceae</taxon>
        <taxon>Bacillus</taxon>
    </lineage>
</organism>
<reference evidence="2 3" key="1">
    <citation type="submission" date="2019-08" db="EMBL/GenBank/DDBJ databases">
        <title>Bacillus genomes from the desert of Cuatro Cienegas, Coahuila.</title>
        <authorList>
            <person name="Olmedo-Alvarez G."/>
        </authorList>
    </citation>
    <scope>NUCLEOTIDE SEQUENCE [LARGE SCALE GENOMIC DNA]</scope>
    <source>
        <strain evidence="2 3">CH446_14T</strain>
    </source>
</reference>
<comment type="caution">
    <text evidence="2">The sequence shown here is derived from an EMBL/GenBank/DDBJ whole genome shotgun (WGS) entry which is preliminary data.</text>
</comment>
<evidence type="ECO:0000313" key="3">
    <source>
        <dbReference type="Proteomes" id="UP000322139"/>
    </source>
</evidence>
<dbReference type="PROSITE" id="PS50965">
    <property type="entry name" value="NERD"/>
    <property type="match status" value="1"/>
</dbReference>